<accession>A0A0B1R788</accession>
<dbReference type="PANTHER" id="PTHR18964:SF173">
    <property type="entry name" value="GLUCOKINASE"/>
    <property type="match status" value="1"/>
</dbReference>
<keyword evidence="2" id="KW-0119">Carbohydrate metabolism</keyword>
<comment type="similarity">
    <text evidence="1">Belongs to the ROK (NagC/XylR) family.</text>
</comment>
<evidence type="ECO:0000313" key="3">
    <source>
        <dbReference type="EMBL" id="KHJ67526.1"/>
    </source>
</evidence>
<protein>
    <submittedName>
        <fullName evidence="3">ROK family protein</fullName>
    </submittedName>
</protein>
<dbReference type="InterPro" id="IPR036390">
    <property type="entry name" value="WH_DNA-bd_sf"/>
</dbReference>
<dbReference type="Gene3D" id="1.10.10.10">
    <property type="entry name" value="Winged helix-like DNA-binding domain superfamily/Winged helix DNA-binding domain"/>
    <property type="match status" value="1"/>
</dbReference>
<evidence type="ECO:0000313" key="4">
    <source>
        <dbReference type="Proteomes" id="UP000030853"/>
    </source>
</evidence>
<reference evidence="3 4" key="1">
    <citation type="submission" date="2014-11" db="EMBL/GenBank/DDBJ databases">
        <title>Genome sequencing of Pantoea rodasii ND03.</title>
        <authorList>
            <person name="Muhamad Yunos N.Y."/>
            <person name="Chan K.-G."/>
        </authorList>
    </citation>
    <scope>NUCLEOTIDE SEQUENCE [LARGE SCALE GENOMIC DNA]</scope>
    <source>
        <strain evidence="3 4">ND03</strain>
    </source>
</reference>
<dbReference type="InterPro" id="IPR036388">
    <property type="entry name" value="WH-like_DNA-bd_sf"/>
</dbReference>
<proteinExistence type="inferred from homology"/>
<dbReference type="Gene3D" id="3.30.420.40">
    <property type="match status" value="2"/>
</dbReference>
<dbReference type="PANTHER" id="PTHR18964">
    <property type="entry name" value="ROK (REPRESSOR, ORF, KINASE) FAMILY"/>
    <property type="match status" value="1"/>
</dbReference>
<organism evidence="3 4">
    <name type="scientific">Pantoea rodasii</name>
    <dbReference type="NCBI Taxonomy" id="1076549"/>
    <lineage>
        <taxon>Bacteria</taxon>
        <taxon>Pseudomonadati</taxon>
        <taxon>Pseudomonadota</taxon>
        <taxon>Gammaproteobacteria</taxon>
        <taxon>Enterobacterales</taxon>
        <taxon>Erwiniaceae</taxon>
        <taxon>Pantoea</taxon>
    </lineage>
</organism>
<dbReference type="SUPFAM" id="SSF53067">
    <property type="entry name" value="Actin-like ATPase domain"/>
    <property type="match status" value="1"/>
</dbReference>
<evidence type="ECO:0000256" key="1">
    <source>
        <dbReference type="ARBA" id="ARBA00006479"/>
    </source>
</evidence>
<gene>
    <name evidence="3" type="ORF">QU24_13865</name>
</gene>
<dbReference type="PROSITE" id="PS01125">
    <property type="entry name" value="ROK"/>
    <property type="match status" value="1"/>
</dbReference>
<dbReference type="Pfam" id="PF00480">
    <property type="entry name" value="ROK"/>
    <property type="match status" value="1"/>
</dbReference>
<evidence type="ECO:0000256" key="2">
    <source>
        <dbReference type="ARBA" id="ARBA00023277"/>
    </source>
</evidence>
<dbReference type="AlphaFoldDB" id="A0A0B1R788"/>
<comment type="caution">
    <text evidence="3">The sequence shown here is derived from an EMBL/GenBank/DDBJ whole genome shotgun (WGS) entry which is preliminary data.</text>
</comment>
<dbReference type="RefSeq" id="WP_039332079.1">
    <property type="nucleotide sequence ID" value="NZ_JTJJ01000047.1"/>
</dbReference>
<sequence length="377" mass="41078">MKAAGKGPALLRLNNLKRVMTQLRTTRITSRQDLALALQLSKNTVSLIVDDLLAQGLINELGPVSVAAAGRPKIEIELRAEKLKNAGIMVERNAIHWRVCDYYSQVIAEQTWHSNTADPALLLQELAEVCQTLHAAHPELLGIAVGFPGIIDPQRGWVHFSAHLDWQDVDVLTPLSCATTLPLRIMHNVKAAALLSVQQLDLDKSQSHFYLRIGEGVGGALVEQGEVFVGGSWTAGEIGHMQVQPQGLRCSCGRLGCLETLVSHPAIQQQLGQRKTGLRWQNAASEPQIVDEVMALTGHHVGHALSHVMQLVNPASIIIDGPWNAHPAFVQAVQQAAQNGTLAFTFSHTQLHFLPQRIDPANGLALAVIEQYERAVN</sequence>
<dbReference type="InterPro" id="IPR049874">
    <property type="entry name" value="ROK_cs"/>
</dbReference>
<dbReference type="EMBL" id="JTJJ01000047">
    <property type="protein sequence ID" value="KHJ67526.1"/>
    <property type="molecule type" value="Genomic_DNA"/>
</dbReference>
<name>A0A0B1R788_9GAMM</name>
<dbReference type="InterPro" id="IPR000600">
    <property type="entry name" value="ROK"/>
</dbReference>
<dbReference type="SUPFAM" id="SSF46785">
    <property type="entry name" value="Winged helix' DNA-binding domain"/>
    <property type="match status" value="1"/>
</dbReference>
<dbReference type="Proteomes" id="UP000030853">
    <property type="component" value="Unassembled WGS sequence"/>
</dbReference>
<dbReference type="InterPro" id="IPR043129">
    <property type="entry name" value="ATPase_NBD"/>
</dbReference>